<proteinExistence type="predicted"/>
<protein>
    <submittedName>
        <fullName evidence="1">Uncharacterized protein</fullName>
    </submittedName>
</protein>
<dbReference type="Pfam" id="PF06293">
    <property type="entry name" value="Kdo"/>
    <property type="match status" value="1"/>
</dbReference>
<evidence type="ECO:0000313" key="2">
    <source>
        <dbReference type="Proteomes" id="UP000676194"/>
    </source>
</evidence>
<evidence type="ECO:0000313" key="1">
    <source>
        <dbReference type="EMBL" id="QVL32987.1"/>
    </source>
</evidence>
<name>A0A8E6B7W8_9BACT</name>
<dbReference type="KEGG" id="tsph:KIH39_03465"/>
<dbReference type="SUPFAM" id="SSF56112">
    <property type="entry name" value="Protein kinase-like (PK-like)"/>
    <property type="match status" value="1"/>
</dbReference>
<accession>A0A8E6B7W8</accession>
<dbReference type="Proteomes" id="UP000676194">
    <property type="component" value="Chromosome"/>
</dbReference>
<gene>
    <name evidence="1" type="ORF">KIH39_03465</name>
</gene>
<dbReference type="InterPro" id="IPR011009">
    <property type="entry name" value="Kinase-like_dom_sf"/>
</dbReference>
<organism evidence="1 2">
    <name type="scientific">Telmatocola sphagniphila</name>
    <dbReference type="NCBI Taxonomy" id="1123043"/>
    <lineage>
        <taxon>Bacteria</taxon>
        <taxon>Pseudomonadati</taxon>
        <taxon>Planctomycetota</taxon>
        <taxon>Planctomycetia</taxon>
        <taxon>Gemmatales</taxon>
        <taxon>Gemmataceae</taxon>
    </lineage>
</organism>
<dbReference type="RefSeq" id="WP_213497877.1">
    <property type="nucleotide sequence ID" value="NZ_CP074694.1"/>
</dbReference>
<dbReference type="AlphaFoldDB" id="A0A8E6B7W8"/>
<dbReference type="EMBL" id="CP074694">
    <property type="protein sequence ID" value="QVL32987.1"/>
    <property type="molecule type" value="Genomic_DNA"/>
</dbReference>
<sequence length="530" mass="60951">MQVESRTGGKRLPSLVGRSLMSEVSAETGAVEINPRDLAFLHAVGLKHSTDFLNCPGEIVGGHVGRNVSRVILQGQNREIVGYLKREHQVDWKDRFKHAWEGFGFCSKSEREVRILQELELHDLPTPRWLAWGNNGSGKAFLLIQEESGSYPLKNWLLTNGYSKRLLGNLAQTLAGYHAAGFTQPDLLAKHVLVNSVTQECLCIDWQRSVCRNKFHYRSAIESLARLNASLPDALLSNTAKLYFLKKYCEVLLTKQIGSTPLAVLVRDIERKTRTFRNSRAILQESRQLESASEQRLIWLDGEALCLIPEIATGLSPDTARVLFYPPEERTEKKFCFAERSVRLLRESNSNCLRRLFYLKSLRRILMPMVTARIAFHLQRAGLAVPKLLAFGLDTENKCETHSFVLLEEKGVLIDDRIECIAELESRRKIIRECGELIQRIHEAGCMLRKSPCKRNLFRLENNLPEFEKIENLQYVRRVSEQQCYRSLKRLFDTEILFQNRTDRLRFLQAFVRGRKSPLSRKVLVRLVCQ</sequence>
<reference evidence="1" key="1">
    <citation type="submission" date="2021-05" db="EMBL/GenBank/DDBJ databases">
        <title>Complete genome sequence of the cellulolytic planctomycete Telmatocola sphagniphila SP2T and characterization of the first cellulase from planctomycetes.</title>
        <authorList>
            <person name="Rakitin A.L."/>
            <person name="Beletsky A.V."/>
            <person name="Naumoff D.G."/>
            <person name="Kulichevskaya I.S."/>
            <person name="Mardanov A.V."/>
            <person name="Ravin N.V."/>
            <person name="Dedysh S.N."/>
        </authorList>
    </citation>
    <scope>NUCLEOTIDE SEQUENCE</scope>
    <source>
        <strain evidence="1">SP2T</strain>
    </source>
</reference>
<keyword evidence="2" id="KW-1185">Reference proteome</keyword>